<dbReference type="AlphaFoldDB" id="A0A699T6U1"/>
<gene>
    <name evidence="2" type="ORF">Tci_876645</name>
</gene>
<keyword evidence="2" id="KW-0548">Nucleotidyltransferase</keyword>
<feature type="non-terminal residue" evidence="2">
    <location>
        <position position="1"/>
    </location>
</feature>
<protein>
    <submittedName>
        <fullName evidence="2">RNA-directed DNA polymerase, eukaryota, reverse transcriptase zinc-binding domain protein</fullName>
    </submittedName>
</protein>
<keyword evidence="2" id="KW-0695">RNA-directed DNA polymerase</keyword>
<dbReference type="EMBL" id="BKCJ011213324">
    <property type="protein sequence ID" value="GFD04676.1"/>
    <property type="molecule type" value="Genomic_DNA"/>
</dbReference>
<reference evidence="2" key="1">
    <citation type="journal article" date="2019" name="Sci. Rep.">
        <title>Draft genome of Tanacetum cinerariifolium, the natural source of mosquito coil.</title>
        <authorList>
            <person name="Yamashiro T."/>
            <person name="Shiraishi A."/>
            <person name="Satake H."/>
            <person name="Nakayama K."/>
        </authorList>
    </citation>
    <scope>NUCLEOTIDE SEQUENCE</scope>
</reference>
<proteinExistence type="predicted"/>
<feature type="region of interest" description="Disordered" evidence="1">
    <location>
        <begin position="1"/>
        <end position="37"/>
    </location>
</feature>
<dbReference type="GO" id="GO:0003964">
    <property type="term" value="F:RNA-directed DNA polymerase activity"/>
    <property type="evidence" value="ECO:0007669"/>
    <property type="project" value="UniProtKB-KW"/>
</dbReference>
<accession>A0A699T6U1</accession>
<name>A0A699T6U1_TANCI</name>
<keyword evidence="2" id="KW-0808">Transferase</keyword>
<evidence type="ECO:0000256" key="1">
    <source>
        <dbReference type="SAM" id="MobiDB-lite"/>
    </source>
</evidence>
<feature type="compositionally biased region" description="Basic and acidic residues" evidence="1">
    <location>
        <begin position="18"/>
        <end position="33"/>
    </location>
</feature>
<organism evidence="2">
    <name type="scientific">Tanacetum cinerariifolium</name>
    <name type="common">Dalmatian daisy</name>
    <name type="synonym">Chrysanthemum cinerariifolium</name>
    <dbReference type="NCBI Taxonomy" id="118510"/>
    <lineage>
        <taxon>Eukaryota</taxon>
        <taxon>Viridiplantae</taxon>
        <taxon>Streptophyta</taxon>
        <taxon>Embryophyta</taxon>
        <taxon>Tracheophyta</taxon>
        <taxon>Spermatophyta</taxon>
        <taxon>Magnoliopsida</taxon>
        <taxon>eudicotyledons</taxon>
        <taxon>Gunneridae</taxon>
        <taxon>Pentapetalae</taxon>
        <taxon>asterids</taxon>
        <taxon>campanulids</taxon>
        <taxon>Asterales</taxon>
        <taxon>Asteraceae</taxon>
        <taxon>Asteroideae</taxon>
        <taxon>Anthemideae</taxon>
        <taxon>Anthemidinae</taxon>
        <taxon>Tanacetum</taxon>
    </lineage>
</organism>
<evidence type="ECO:0000313" key="2">
    <source>
        <dbReference type="EMBL" id="GFD04676.1"/>
    </source>
</evidence>
<sequence>ENERGDYSSVNPDDDKDNSDSVNKKSKSKHSDCPKYPVLTRTRGSILNLMEEVVKVGLTMEYNMDGCIKDITEIVESQGEFGVNR</sequence>
<comment type="caution">
    <text evidence="2">The sequence shown here is derived from an EMBL/GenBank/DDBJ whole genome shotgun (WGS) entry which is preliminary data.</text>
</comment>